<protein>
    <submittedName>
        <fullName evidence="2">Dienelactone hydrolase family protein</fullName>
        <ecNumber evidence="2">3.1.-.-</ecNumber>
    </submittedName>
</protein>
<dbReference type="InterPro" id="IPR029058">
    <property type="entry name" value="AB_hydrolase_fold"/>
</dbReference>
<dbReference type="InterPro" id="IPR051049">
    <property type="entry name" value="Dienelactone_hydrolase-like"/>
</dbReference>
<dbReference type="EMBL" id="CP158375">
    <property type="protein sequence ID" value="XDO95862.1"/>
    <property type="molecule type" value="Genomic_DNA"/>
</dbReference>
<name>A0AB39KQP1_9CAUL</name>
<dbReference type="PANTHER" id="PTHR46623">
    <property type="entry name" value="CARBOXYMETHYLENEBUTENOLIDASE-RELATED"/>
    <property type="match status" value="1"/>
</dbReference>
<sequence>MIRTITLKSPRDGFEFTALHAVPDGEAIGGVVVLQEIFGLDAYIHVDVERWVQAGYEVIAPALFDRYEAGFVAEHDAEGFARGRNHALSHPLGTALSDIQACIDELHPRGPVFVVGYCYGGSLAWLAAGRCQRLSAAASYYGSLVAENADLDLNCPVIIHLGAKDAHIPADSVAATIRKHHPDVPVHIWEKSGHGFNNEGRPDSDHGDAVEARRLTRELFAANAG</sequence>
<dbReference type="AlphaFoldDB" id="A0AB39KQP1"/>
<reference evidence="2" key="1">
    <citation type="submission" date="2024-06" db="EMBL/GenBank/DDBJ databases">
        <title>Caulobacter inopinatus, sp. nov.</title>
        <authorList>
            <person name="Donachie S.P."/>
        </authorList>
    </citation>
    <scope>NUCLEOTIDE SEQUENCE</scope>
    <source>
        <strain evidence="2">73W</strain>
    </source>
</reference>
<gene>
    <name evidence="2" type="ORF">ABOZ73_13805</name>
</gene>
<dbReference type="InterPro" id="IPR002925">
    <property type="entry name" value="Dienelactn_hydro"/>
</dbReference>
<dbReference type="Gene3D" id="3.40.50.1820">
    <property type="entry name" value="alpha/beta hydrolase"/>
    <property type="match status" value="1"/>
</dbReference>
<dbReference type="EC" id="3.1.-.-" evidence="2"/>
<keyword evidence="2" id="KW-0378">Hydrolase</keyword>
<dbReference type="GO" id="GO:0016787">
    <property type="term" value="F:hydrolase activity"/>
    <property type="evidence" value="ECO:0007669"/>
    <property type="project" value="UniProtKB-KW"/>
</dbReference>
<accession>A0AB39KQP1</accession>
<dbReference type="PANTHER" id="PTHR46623:SF6">
    <property type="entry name" value="ALPHA_BETA-HYDROLASES SUPERFAMILY PROTEIN"/>
    <property type="match status" value="1"/>
</dbReference>
<feature type="domain" description="Dienelactone hydrolase" evidence="1">
    <location>
        <begin position="16"/>
        <end position="220"/>
    </location>
</feature>
<organism evidence="2">
    <name type="scientific">Caulobacter sp. 73W</name>
    <dbReference type="NCBI Taxonomy" id="3161137"/>
    <lineage>
        <taxon>Bacteria</taxon>
        <taxon>Pseudomonadati</taxon>
        <taxon>Pseudomonadota</taxon>
        <taxon>Alphaproteobacteria</taxon>
        <taxon>Caulobacterales</taxon>
        <taxon>Caulobacteraceae</taxon>
        <taxon>Caulobacter</taxon>
    </lineage>
</organism>
<evidence type="ECO:0000313" key="2">
    <source>
        <dbReference type="EMBL" id="XDO95862.1"/>
    </source>
</evidence>
<dbReference type="Pfam" id="PF01738">
    <property type="entry name" value="DLH"/>
    <property type="match status" value="1"/>
</dbReference>
<evidence type="ECO:0000259" key="1">
    <source>
        <dbReference type="Pfam" id="PF01738"/>
    </source>
</evidence>
<dbReference type="SUPFAM" id="SSF53474">
    <property type="entry name" value="alpha/beta-Hydrolases"/>
    <property type="match status" value="1"/>
</dbReference>
<dbReference type="RefSeq" id="WP_369058708.1">
    <property type="nucleotide sequence ID" value="NZ_CP158375.1"/>
</dbReference>
<proteinExistence type="predicted"/>